<sequence length="141" mass="16294">MADIWNLTEEERIKVEVDKYGCPYTEEGAVLSSFLGVITKNGRYAPLDILDGIIKHLIHTKENCLSLLSIAFMFFIFILMSIHGKQSKFSYPIGTRDWVLASLNKKWRDYKSELKSEYFLPKEKSVNEIMANVPQDVIKDQ</sequence>
<feature type="transmembrane region" description="Helical" evidence="1">
    <location>
        <begin position="64"/>
        <end position="82"/>
    </location>
</feature>
<accession>A0A6V7PGT1</accession>
<organism evidence="2">
    <name type="scientific">Ananas comosus var. bracteatus</name>
    <name type="common">red pineapple</name>
    <dbReference type="NCBI Taxonomy" id="296719"/>
    <lineage>
        <taxon>Eukaryota</taxon>
        <taxon>Viridiplantae</taxon>
        <taxon>Streptophyta</taxon>
        <taxon>Embryophyta</taxon>
        <taxon>Tracheophyta</taxon>
        <taxon>Spermatophyta</taxon>
        <taxon>Magnoliopsida</taxon>
        <taxon>Liliopsida</taxon>
        <taxon>Poales</taxon>
        <taxon>Bromeliaceae</taxon>
        <taxon>Bromelioideae</taxon>
        <taxon>Ananas</taxon>
    </lineage>
</organism>
<dbReference type="EMBL" id="LR862130">
    <property type="protein sequence ID" value="CAD1830027.1"/>
    <property type="molecule type" value="Genomic_DNA"/>
</dbReference>
<keyword evidence="1" id="KW-0472">Membrane</keyword>
<name>A0A6V7PGT1_ANACO</name>
<gene>
    <name evidence="2" type="ORF">CB5_LOCUS13238</name>
</gene>
<proteinExistence type="predicted"/>
<dbReference type="AlphaFoldDB" id="A0A6V7PGT1"/>
<dbReference type="PANTHER" id="PTHR33144">
    <property type="entry name" value="OS10G0409366 PROTEIN-RELATED"/>
    <property type="match status" value="1"/>
</dbReference>
<evidence type="ECO:0000313" key="2">
    <source>
        <dbReference type="EMBL" id="CAD1830027.1"/>
    </source>
</evidence>
<dbReference type="PANTHER" id="PTHR33144:SF16">
    <property type="entry name" value="OS02G0129000 PROTEIN"/>
    <property type="match status" value="1"/>
</dbReference>
<protein>
    <submittedName>
        <fullName evidence="2">Uncharacterized protein</fullName>
    </submittedName>
</protein>
<evidence type="ECO:0000256" key="1">
    <source>
        <dbReference type="SAM" id="Phobius"/>
    </source>
</evidence>
<keyword evidence="1" id="KW-1133">Transmembrane helix</keyword>
<keyword evidence="1" id="KW-0812">Transmembrane</keyword>
<reference evidence="2" key="1">
    <citation type="submission" date="2020-07" db="EMBL/GenBank/DDBJ databases">
        <authorList>
            <person name="Lin J."/>
        </authorList>
    </citation>
    <scope>NUCLEOTIDE SEQUENCE</scope>
</reference>